<feature type="transmembrane region" description="Helical" evidence="1">
    <location>
        <begin position="187"/>
        <end position="207"/>
    </location>
</feature>
<keyword evidence="1" id="KW-0472">Membrane</keyword>
<feature type="transmembrane region" description="Helical" evidence="1">
    <location>
        <begin position="73"/>
        <end position="92"/>
    </location>
</feature>
<sequence>MTAIVIDPVRDQRADVYPVPLSRVINVELRKMFDTRSGFWLMASIVITALLTTIGTIAFAPETDLTYYTFAKAIGFPMTVVLPIIAILSITGEWSQRSGLTTFTLVPHRNRVIAAKAVSSVAVAIASMLFAFVIGAIGNLVGTAITGTEMVWDVSLAEGVNIVLGSLLCLLTGTMLGMLIRSSAGALVAYFVYSLLLPTVAGILASSQEWFRDLQPWVDLNYAQAALFEGTLTAEQWANVVVTASTWLVLPAILGLRLVMKSEVK</sequence>
<dbReference type="EMBL" id="SNWQ01000012">
    <property type="protein sequence ID" value="TDO45787.1"/>
    <property type="molecule type" value="Genomic_DNA"/>
</dbReference>
<accession>A0A4R6K9D3</accession>
<proteinExistence type="predicted"/>
<evidence type="ECO:0008006" key="4">
    <source>
        <dbReference type="Google" id="ProtNLM"/>
    </source>
</evidence>
<feature type="transmembrane region" description="Helical" evidence="1">
    <location>
        <begin position="113"/>
        <end position="140"/>
    </location>
</feature>
<dbReference type="OrthoDB" id="3822725at2"/>
<protein>
    <recommendedName>
        <fullName evidence="4">ABC-2 family transporter</fullName>
    </recommendedName>
</protein>
<reference evidence="2 3" key="1">
    <citation type="submission" date="2019-03" db="EMBL/GenBank/DDBJ databases">
        <title>Genomic Encyclopedia of Type Strains, Phase III (KMG-III): the genomes of soil and plant-associated and newly described type strains.</title>
        <authorList>
            <person name="Whitman W."/>
        </authorList>
    </citation>
    <scope>NUCLEOTIDE SEQUENCE [LARGE SCALE GENOMIC DNA]</scope>
    <source>
        <strain evidence="2 3">VKM Ac-2527</strain>
    </source>
</reference>
<evidence type="ECO:0000313" key="2">
    <source>
        <dbReference type="EMBL" id="TDO45787.1"/>
    </source>
</evidence>
<evidence type="ECO:0000313" key="3">
    <source>
        <dbReference type="Proteomes" id="UP000295388"/>
    </source>
</evidence>
<dbReference type="RefSeq" id="WP_133802412.1">
    <property type="nucleotide sequence ID" value="NZ_SNWQ01000012.1"/>
</dbReference>
<feature type="transmembrane region" description="Helical" evidence="1">
    <location>
        <begin position="160"/>
        <end position="180"/>
    </location>
</feature>
<comment type="caution">
    <text evidence="2">The sequence shown here is derived from an EMBL/GenBank/DDBJ whole genome shotgun (WGS) entry which is preliminary data.</text>
</comment>
<gene>
    <name evidence="2" type="ORF">EV643_112111</name>
</gene>
<dbReference type="AlphaFoldDB" id="A0A4R6K9D3"/>
<feature type="transmembrane region" description="Helical" evidence="1">
    <location>
        <begin position="39"/>
        <end position="61"/>
    </location>
</feature>
<dbReference type="Proteomes" id="UP000295388">
    <property type="component" value="Unassembled WGS sequence"/>
</dbReference>
<keyword evidence="1" id="KW-0812">Transmembrane</keyword>
<feature type="transmembrane region" description="Helical" evidence="1">
    <location>
        <begin position="237"/>
        <end position="259"/>
    </location>
</feature>
<organism evidence="2 3">
    <name type="scientific">Kribbella caucasensis</name>
    <dbReference type="NCBI Taxonomy" id="2512215"/>
    <lineage>
        <taxon>Bacteria</taxon>
        <taxon>Bacillati</taxon>
        <taxon>Actinomycetota</taxon>
        <taxon>Actinomycetes</taxon>
        <taxon>Propionibacteriales</taxon>
        <taxon>Kribbellaceae</taxon>
        <taxon>Kribbella</taxon>
    </lineage>
</organism>
<evidence type="ECO:0000256" key="1">
    <source>
        <dbReference type="SAM" id="Phobius"/>
    </source>
</evidence>
<name>A0A4R6K9D3_9ACTN</name>
<keyword evidence="3" id="KW-1185">Reference proteome</keyword>
<keyword evidence="1" id="KW-1133">Transmembrane helix</keyword>